<dbReference type="SMART" id="SM00597">
    <property type="entry name" value="ZnF_TTF"/>
    <property type="match status" value="1"/>
</dbReference>
<comment type="caution">
    <text evidence="2">The sequence shown here is derived from an EMBL/GenBank/DDBJ whole genome shotgun (WGS) entry which is preliminary data.</text>
</comment>
<dbReference type="AlphaFoldDB" id="A0A9J6EQV2"/>
<evidence type="ECO:0000313" key="3">
    <source>
        <dbReference type="Proteomes" id="UP000821866"/>
    </source>
</evidence>
<proteinExistence type="predicted"/>
<organism evidence="2 3">
    <name type="scientific">Rhipicephalus microplus</name>
    <name type="common">Cattle tick</name>
    <name type="synonym">Boophilus microplus</name>
    <dbReference type="NCBI Taxonomy" id="6941"/>
    <lineage>
        <taxon>Eukaryota</taxon>
        <taxon>Metazoa</taxon>
        <taxon>Ecdysozoa</taxon>
        <taxon>Arthropoda</taxon>
        <taxon>Chelicerata</taxon>
        <taxon>Arachnida</taxon>
        <taxon>Acari</taxon>
        <taxon>Parasitiformes</taxon>
        <taxon>Ixodida</taxon>
        <taxon>Ixodoidea</taxon>
        <taxon>Ixodidae</taxon>
        <taxon>Rhipicephalinae</taxon>
        <taxon>Rhipicephalus</taxon>
        <taxon>Boophilus</taxon>
    </lineage>
</organism>
<feature type="domain" description="TTF-type" evidence="1">
    <location>
        <begin position="113"/>
        <end position="208"/>
    </location>
</feature>
<dbReference type="VEuPathDB" id="VectorBase:LOC119169915"/>
<reference evidence="2" key="1">
    <citation type="journal article" date="2020" name="Cell">
        <title>Large-Scale Comparative Analyses of Tick Genomes Elucidate Their Genetic Diversity and Vector Capacities.</title>
        <authorList>
            <consortium name="Tick Genome and Microbiome Consortium (TIGMIC)"/>
            <person name="Jia N."/>
            <person name="Wang J."/>
            <person name="Shi W."/>
            <person name="Du L."/>
            <person name="Sun Y."/>
            <person name="Zhan W."/>
            <person name="Jiang J.F."/>
            <person name="Wang Q."/>
            <person name="Zhang B."/>
            <person name="Ji P."/>
            <person name="Bell-Sakyi L."/>
            <person name="Cui X.M."/>
            <person name="Yuan T.T."/>
            <person name="Jiang B.G."/>
            <person name="Yang W.F."/>
            <person name="Lam T.T."/>
            <person name="Chang Q.C."/>
            <person name="Ding S.J."/>
            <person name="Wang X.J."/>
            <person name="Zhu J.G."/>
            <person name="Ruan X.D."/>
            <person name="Zhao L."/>
            <person name="Wei J.T."/>
            <person name="Ye R.Z."/>
            <person name="Que T.C."/>
            <person name="Du C.H."/>
            <person name="Zhou Y.H."/>
            <person name="Cheng J.X."/>
            <person name="Dai P.F."/>
            <person name="Guo W.B."/>
            <person name="Han X.H."/>
            <person name="Huang E.J."/>
            <person name="Li L.F."/>
            <person name="Wei W."/>
            <person name="Gao Y.C."/>
            <person name="Liu J.Z."/>
            <person name="Shao H.Z."/>
            <person name="Wang X."/>
            <person name="Wang C.C."/>
            <person name="Yang T.C."/>
            <person name="Huo Q.B."/>
            <person name="Li W."/>
            <person name="Chen H.Y."/>
            <person name="Chen S.E."/>
            <person name="Zhou L.G."/>
            <person name="Ni X.B."/>
            <person name="Tian J.H."/>
            <person name="Sheng Y."/>
            <person name="Liu T."/>
            <person name="Pan Y.S."/>
            <person name="Xia L.Y."/>
            <person name="Li J."/>
            <person name="Zhao F."/>
            <person name="Cao W.C."/>
        </authorList>
    </citation>
    <scope>NUCLEOTIDE SEQUENCE</scope>
    <source>
        <strain evidence="2">Rmic-2018</strain>
    </source>
</reference>
<protein>
    <recommendedName>
        <fullName evidence="1">TTF-type domain-containing protein</fullName>
    </recommendedName>
</protein>
<dbReference type="Pfam" id="PF14291">
    <property type="entry name" value="DUF4371"/>
    <property type="match status" value="1"/>
</dbReference>
<keyword evidence="3" id="KW-1185">Reference proteome</keyword>
<evidence type="ECO:0000313" key="2">
    <source>
        <dbReference type="EMBL" id="KAH8036785.1"/>
    </source>
</evidence>
<dbReference type="EMBL" id="JABSTU010000002">
    <property type="protein sequence ID" value="KAH8036785.1"/>
    <property type="molecule type" value="Genomic_DNA"/>
</dbReference>
<dbReference type="Proteomes" id="UP000821866">
    <property type="component" value="Chromosome 10"/>
</dbReference>
<dbReference type="PANTHER" id="PTHR45749">
    <property type="match status" value="1"/>
</dbReference>
<sequence length="408" mass="45797">MKRTEKIRLLRRIKLRPPQHWWKAKCVRTSVATQENALVYMNHLRTNTSRAPMRRRQMMLAAVQLQVIFVLQSTLGKVMPLPLGNAQGRDDGEAAAQSVDPPANYDYPATGKRNLKFQPHWVDRYPWLVYSEKLQGALCKYCVVFASECAGKGEHQRLGCFVTKEFTNYKKAMDAFKSHASSSYHAMSTTLYENFLAVRSHSQHDILTQLDHGLKKQAEEDRKKTLPLIETILFCGRQEVPLRGTDDSGPINMSEVLPFKNDGNFRALLRMRAKSGDAALRAHTETSPANALYTNPKIQNELIALCGKIIQRKIVENVDSGSCFSVLADEATDISRTAHIFLCVRYVGHDTSGVPILKEDFVDFVPVYDLTGKALASTILNSLRGHGFDLNLLCGQGYDGVASMSEHH</sequence>
<accession>A0A9J6EQV2</accession>
<dbReference type="InterPro" id="IPR006580">
    <property type="entry name" value="Znf_TTF"/>
</dbReference>
<dbReference type="PANTHER" id="PTHR45749:SF37">
    <property type="entry name" value="OS05G0311600 PROTEIN"/>
    <property type="match status" value="1"/>
</dbReference>
<dbReference type="InterPro" id="IPR025398">
    <property type="entry name" value="DUF4371"/>
</dbReference>
<reference evidence="2" key="2">
    <citation type="submission" date="2021-09" db="EMBL/GenBank/DDBJ databases">
        <authorList>
            <person name="Jia N."/>
            <person name="Wang J."/>
            <person name="Shi W."/>
            <person name="Du L."/>
            <person name="Sun Y."/>
            <person name="Zhan W."/>
            <person name="Jiang J."/>
            <person name="Wang Q."/>
            <person name="Zhang B."/>
            <person name="Ji P."/>
            <person name="Sakyi L.B."/>
            <person name="Cui X."/>
            <person name="Yuan T."/>
            <person name="Jiang B."/>
            <person name="Yang W."/>
            <person name="Lam T.T.-Y."/>
            <person name="Chang Q."/>
            <person name="Ding S."/>
            <person name="Wang X."/>
            <person name="Zhu J."/>
            <person name="Ruan X."/>
            <person name="Zhao L."/>
            <person name="Wei J."/>
            <person name="Que T."/>
            <person name="Du C."/>
            <person name="Cheng J."/>
            <person name="Dai P."/>
            <person name="Han X."/>
            <person name="Huang E."/>
            <person name="Gao Y."/>
            <person name="Liu J."/>
            <person name="Shao H."/>
            <person name="Ye R."/>
            <person name="Li L."/>
            <person name="Wei W."/>
            <person name="Wang X."/>
            <person name="Wang C."/>
            <person name="Huo Q."/>
            <person name="Li W."/>
            <person name="Guo W."/>
            <person name="Chen H."/>
            <person name="Chen S."/>
            <person name="Zhou L."/>
            <person name="Zhou L."/>
            <person name="Ni X."/>
            <person name="Tian J."/>
            <person name="Zhou Y."/>
            <person name="Sheng Y."/>
            <person name="Liu T."/>
            <person name="Pan Y."/>
            <person name="Xia L."/>
            <person name="Li J."/>
            <person name="Zhao F."/>
            <person name="Cao W."/>
        </authorList>
    </citation>
    <scope>NUCLEOTIDE SEQUENCE</scope>
    <source>
        <strain evidence="2">Rmic-2018</strain>
        <tissue evidence="2">Larvae</tissue>
    </source>
</reference>
<gene>
    <name evidence="2" type="ORF">HPB51_005653</name>
</gene>
<name>A0A9J6EQV2_RHIMP</name>
<evidence type="ECO:0000259" key="1">
    <source>
        <dbReference type="SMART" id="SM00597"/>
    </source>
</evidence>